<dbReference type="InterPro" id="IPR036603">
    <property type="entry name" value="RBP11-like"/>
</dbReference>
<dbReference type="Pfam" id="PF13656">
    <property type="entry name" value="RNA_pol_L_2"/>
    <property type="match status" value="1"/>
</dbReference>
<evidence type="ECO:0000313" key="6">
    <source>
        <dbReference type="EMBL" id="HIH21090.1"/>
    </source>
</evidence>
<comment type="catalytic activity">
    <reaction evidence="4">
        <text>RNA(n) + a ribonucleoside 5'-triphosphate = RNA(n+1) + diphosphate</text>
        <dbReference type="Rhea" id="RHEA:21248"/>
        <dbReference type="Rhea" id="RHEA-COMP:14527"/>
        <dbReference type="Rhea" id="RHEA-COMP:17342"/>
        <dbReference type="ChEBI" id="CHEBI:33019"/>
        <dbReference type="ChEBI" id="CHEBI:61557"/>
        <dbReference type="ChEBI" id="CHEBI:140395"/>
        <dbReference type="EC" id="2.7.7.6"/>
    </reaction>
</comment>
<reference evidence="8" key="2">
    <citation type="submission" date="2021-03" db="EMBL/GenBank/DDBJ databases">
        <authorList>
            <person name="Jaffe A."/>
        </authorList>
    </citation>
    <scope>NUCLEOTIDE SEQUENCE</scope>
    <source>
        <strain evidence="8">RIFCSPLOWO2_01_FULL_43_13</strain>
    </source>
</reference>
<organism evidence="6 9">
    <name type="scientific">Candidatus Iainarchaeum sp</name>
    <dbReference type="NCBI Taxonomy" id="3101447"/>
    <lineage>
        <taxon>Archaea</taxon>
        <taxon>Candidatus Iainarchaeota</taxon>
        <taxon>Candidatus Iainarchaeia</taxon>
        <taxon>Candidatus Iainarchaeales</taxon>
        <taxon>Candidatus Iainarchaeaceae</taxon>
        <taxon>Candidatus Iainarchaeum</taxon>
    </lineage>
</organism>
<protein>
    <recommendedName>
        <fullName evidence="4">DNA-directed RNA polymerase subunit Rpo11</fullName>
        <ecNumber evidence="4">2.7.7.6</ecNumber>
    </recommendedName>
    <alternativeName>
        <fullName evidence="4">DNA-directed RNA polymerase subunit L</fullName>
    </alternativeName>
</protein>
<evidence type="ECO:0000259" key="5">
    <source>
        <dbReference type="Pfam" id="PF13656"/>
    </source>
</evidence>
<dbReference type="GO" id="GO:0000428">
    <property type="term" value="C:DNA-directed RNA polymerase complex"/>
    <property type="evidence" value="ECO:0007669"/>
    <property type="project" value="UniProtKB-KW"/>
</dbReference>
<keyword evidence="1 4" id="KW-0240">DNA-directed RNA polymerase</keyword>
<dbReference type="Proteomes" id="UP000527315">
    <property type="component" value="Unassembled WGS sequence"/>
</dbReference>
<reference evidence="7 9" key="1">
    <citation type="journal article" date="2020" name="bioRxiv">
        <title>A rank-normalized archaeal taxonomy based on genome phylogeny resolves widespread incomplete and uneven classifications.</title>
        <authorList>
            <person name="Rinke C."/>
            <person name="Chuvochina M."/>
            <person name="Mussig A.J."/>
            <person name="Chaumeil P.-A."/>
            <person name="Waite D.W."/>
            <person name="Whitman W.B."/>
            <person name="Parks D.H."/>
            <person name="Hugenholtz P."/>
        </authorList>
    </citation>
    <scope>NUCLEOTIDE SEQUENCE [LARGE SCALE GENOMIC DNA]</scope>
    <source>
        <strain evidence="7">UBA10036</strain>
    </source>
</reference>
<dbReference type="PANTHER" id="PTHR13946">
    <property type="entry name" value="DNA-DIRECTED RNA POLYMERASE I,II,III"/>
    <property type="match status" value="1"/>
</dbReference>
<comment type="similarity">
    <text evidence="3 4">Belongs to the archaeal Rpo11/eukaryotic RPB11/RPC19 RNA polymerase subunit family.</text>
</comment>
<dbReference type="EMBL" id="JAGVWB010000030">
    <property type="protein sequence ID" value="MBS3058629.1"/>
    <property type="molecule type" value="Genomic_DNA"/>
</dbReference>
<dbReference type="AlphaFoldDB" id="A0A7J4JVU4"/>
<dbReference type="EMBL" id="DUFW01000003">
    <property type="protein sequence ID" value="HIH21090.1"/>
    <property type="molecule type" value="Genomic_DNA"/>
</dbReference>
<evidence type="ECO:0000256" key="3">
    <source>
        <dbReference type="ARBA" id="ARBA00025751"/>
    </source>
</evidence>
<dbReference type="HAMAP" id="MF_00261">
    <property type="entry name" value="RNApol_arch_Rpo11"/>
    <property type="match status" value="1"/>
</dbReference>
<dbReference type="Gene3D" id="3.30.1360.10">
    <property type="entry name" value="RNA polymerase, RBP11-like subunit"/>
    <property type="match status" value="1"/>
</dbReference>
<evidence type="ECO:0000313" key="7">
    <source>
        <dbReference type="EMBL" id="HIH33436.1"/>
    </source>
</evidence>
<name>A0A7J4JVU4_9ARCH</name>
<sequence length="91" mass="10335">MELEVLKSEKNFLEFVIKEERHSLPNLLKSKLLENPDVSFAAYQLKHPMDKNSVFVLRTKSKPASKALSEACNSLAEELSSFEKALKKALK</sequence>
<dbReference type="EMBL" id="DUFJ01000094">
    <property type="protein sequence ID" value="HIH33436.1"/>
    <property type="molecule type" value="Genomic_DNA"/>
</dbReference>
<accession>A0A7J4JVU4</accession>
<dbReference type="EC" id="2.7.7.6" evidence="4"/>
<proteinExistence type="inferred from homology"/>
<keyword evidence="2 4" id="KW-0804">Transcription</keyword>
<gene>
    <name evidence="4" type="primary">rpo11</name>
    <name evidence="4" type="synonym">rpoL</name>
    <name evidence="6" type="ORF">HA222_00300</name>
    <name evidence="7" type="ORF">HA227_04250</name>
    <name evidence="8" type="ORF">J4478_04480</name>
</gene>
<dbReference type="InterPro" id="IPR009025">
    <property type="entry name" value="RBP11-like_dimer"/>
</dbReference>
<keyword evidence="4" id="KW-0548">Nucleotidyltransferase</keyword>
<comment type="function">
    <text evidence="4">DNA-dependent RNA polymerase (RNAP) catalyzes the transcription of DNA into RNA using the four ribonucleoside triphosphates as substrates.</text>
</comment>
<dbReference type="GO" id="GO:0046983">
    <property type="term" value="F:protein dimerization activity"/>
    <property type="evidence" value="ECO:0007669"/>
    <property type="project" value="InterPro"/>
</dbReference>
<dbReference type="GO" id="GO:0003899">
    <property type="term" value="F:DNA-directed RNA polymerase activity"/>
    <property type="evidence" value="ECO:0007669"/>
    <property type="project" value="UniProtKB-UniRule"/>
</dbReference>
<comment type="subunit">
    <text evidence="4">Part of the RNA polymerase complex.</text>
</comment>
<dbReference type="CDD" id="cd06927">
    <property type="entry name" value="RNAP_L"/>
    <property type="match status" value="1"/>
</dbReference>
<evidence type="ECO:0000256" key="2">
    <source>
        <dbReference type="ARBA" id="ARBA00023163"/>
    </source>
</evidence>
<feature type="domain" description="DNA-directed RNA polymerase RBP11-like dimerisation" evidence="5">
    <location>
        <begin position="13"/>
        <end position="84"/>
    </location>
</feature>
<evidence type="ECO:0000313" key="9">
    <source>
        <dbReference type="Proteomes" id="UP000590964"/>
    </source>
</evidence>
<dbReference type="PROSITE" id="PS01154">
    <property type="entry name" value="RNA_POL_L_13KD"/>
    <property type="match status" value="1"/>
</dbReference>
<evidence type="ECO:0000313" key="8">
    <source>
        <dbReference type="EMBL" id="MBS3058629.1"/>
    </source>
</evidence>
<dbReference type="GO" id="GO:0005737">
    <property type="term" value="C:cytoplasm"/>
    <property type="evidence" value="ECO:0007669"/>
    <property type="project" value="UniProtKB-SubCell"/>
</dbReference>
<dbReference type="GO" id="GO:0006351">
    <property type="term" value="P:DNA-templated transcription"/>
    <property type="evidence" value="ECO:0007669"/>
    <property type="project" value="UniProtKB-UniRule"/>
</dbReference>
<dbReference type="Proteomes" id="UP000590964">
    <property type="component" value="Unassembled WGS sequence"/>
</dbReference>
<dbReference type="InterPro" id="IPR008193">
    <property type="entry name" value="RNA_pol_Rpb11_13-16kDa_CS"/>
</dbReference>
<dbReference type="GO" id="GO:0003677">
    <property type="term" value="F:DNA binding"/>
    <property type="evidence" value="ECO:0007669"/>
    <property type="project" value="InterPro"/>
</dbReference>
<dbReference type="Proteomes" id="UP000680185">
    <property type="component" value="Unassembled WGS sequence"/>
</dbReference>
<evidence type="ECO:0000256" key="1">
    <source>
        <dbReference type="ARBA" id="ARBA00022478"/>
    </source>
</evidence>
<keyword evidence="4" id="KW-0963">Cytoplasm</keyword>
<reference evidence="8" key="3">
    <citation type="submission" date="2021-05" db="EMBL/GenBank/DDBJ databases">
        <title>Protein family content uncovers lineage relationships and bacterial pathway maintenance mechanisms in DPANN archaea.</title>
        <authorList>
            <person name="Castelle C.J."/>
            <person name="Meheust R."/>
            <person name="Jaffe A.L."/>
            <person name="Seitz K."/>
            <person name="Gong X."/>
            <person name="Baker B.J."/>
            <person name="Banfield J.F."/>
        </authorList>
    </citation>
    <scope>NUCLEOTIDE SEQUENCE</scope>
    <source>
        <strain evidence="8">RIFCSPLOWO2_01_FULL_43_13</strain>
    </source>
</reference>
<evidence type="ECO:0000256" key="4">
    <source>
        <dbReference type="HAMAP-Rule" id="MF_00261"/>
    </source>
</evidence>
<keyword evidence="4" id="KW-0808">Transferase</keyword>
<comment type="subcellular location">
    <subcellularLocation>
        <location evidence="4">Cytoplasm</location>
    </subcellularLocation>
</comment>
<comment type="caution">
    <text evidence="6">The sequence shown here is derived from an EMBL/GenBank/DDBJ whole genome shotgun (WGS) entry which is preliminary data.</text>
</comment>
<dbReference type="InterPro" id="IPR022905">
    <property type="entry name" value="Rpo11-like"/>
</dbReference>
<dbReference type="SUPFAM" id="SSF55257">
    <property type="entry name" value="RBP11-like subunits of RNA polymerase"/>
    <property type="match status" value="1"/>
</dbReference>
<dbReference type="PANTHER" id="PTHR13946:SF28">
    <property type="entry name" value="DNA-DIRECTED RNA POLYMERASES I AND III SUBUNIT RPAC2"/>
    <property type="match status" value="1"/>
</dbReference>